<evidence type="ECO:0000256" key="4">
    <source>
        <dbReference type="ARBA" id="ARBA00023125"/>
    </source>
</evidence>
<name>A0A9X1HM05_9BACT</name>
<keyword evidence="4 7" id="KW-0238">DNA-binding</keyword>
<dbReference type="EMBL" id="JAIXNE010000003">
    <property type="protein sequence ID" value="MCA6075871.1"/>
    <property type="molecule type" value="Genomic_DNA"/>
</dbReference>
<dbReference type="InterPro" id="IPR016032">
    <property type="entry name" value="Sig_transdc_resp-reg_C-effctor"/>
</dbReference>
<dbReference type="Gene3D" id="6.10.250.690">
    <property type="match status" value="1"/>
</dbReference>
<dbReference type="Pfam" id="PF00486">
    <property type="entry name" value="Trans_reg_C"/>
    <property type="match status" value="1"/>
</dbReference>
<evidence type="ECO:0000256" key="2">
    <source>
        <dbReference type="ARBA" id="ARBA00023012"/>
    </source>
</evidence>
<dbReference type="GO" id="GO:0005829">
    <property type="term" value="C:cytosol"/>
    <property type="evidence" value="ECO:0007669"/>
    <property type="project" value="TreeGrafter"/>
</dbReference>
<evidence type="ECO:0000313" key="10">
    <source>
        <dbReference type="EMBL" id="MCA6074694.1"/>
    </source>
</evidence>
<comment type="caution">
    <text evidence="10">The sequence shown here is derived from an EMBL/GenBank/DDBJ whole genome shotgun (WGS) entry which is preliminary data.</text>
</comment>
<dbReference type="FunFam" id="3.40.50.2300:FF:000001">
    <property type="entry name" value="DNA-binding response regulator PhoB"/>
    <property type="match status" value="1"/>
</dbReference>
<dbReference type="PANTHER" id="PTHR48111:SF22">
    <property type="entry name" value="REGULATOR OF RPOS"/>
    <property type="match status" value="1"/>
</dbReference>
<gene>
    <name evidence="10" type="ORF">LDX50_07420</name>
    <name evidence="11" type="ORF">LDX50_13390</name>
    <name evidence="12" type="ORF">LDX50_19110</name>
</gene>
<evidence type="ECO:0000313" key="13">
    <source>
        <dbReference type="Proteomes" id="UP001139409"/>
    </source>
</evidence>
<evidence type="ECO:0000256" key="5">
    <source>
        <dbReference type="ARBA" id="ARBA00023163"/>
    </source>
</evidence>
<evidence type="ECO:0000259" key="9">
    <source>
        <dbReference type="PROSITE" id="PS51755"/>
    </source>
</evidence>
<feature type="domain" description="Response regulatory" evidence="8">
    <location>
        <begin position="2"/>
        <end position="116"/>
    </location>
</feature>
<evidence type="ECO:0000256" key="3">
    <source>
        <dbReference type="ARBA" id="ARBA00023015"/>
    </source>
</evidence>
<dbReference type="GO" id="GO:0006355">
    <property type="term" value="P:regulation of DNA-templated transcription"/>
    <property type="evidence" value="ECO:0007669"/>
    <property type="project" value="InterPro"/>
</dbReference>
<evidence type="ECO:0000256" key="7">
    <source>
        <dbReference type="PROSITE-ProRule" id="PRU01091"/>
    </source>
</evidence>
<dbReference type="InterPro" id="IPR039420">
    <property type="entry name" value="WalR-like"/>
</dbReference>
<proteinExistence type="predicted"/>
<dbReference type="InterPro" id="IPR001789">
    <property type="entry name" value="Sig_transdc_resp-reg_receiver"/>
</dbReference>
<accession>A0A9X1HM05</accession>
<keyword evidence="13" id="KW-1185">Reference proteome</keyword>
<keyword evidence="1 6" id="KW-0597">Phosphoprotein</keyword>
<reference evidence="10" key="1">
    <citation type="submission" date="2021-09" db="EMBL/GenBank/DDBJ databases">
        <title>Fulvivirga sp. isolated from coastal sediment.</title>
        <authorList>
            <person name="Yu H."/>
        </authorList>
    </citation>
    <scope>NUCLEOTIDE SEQUENCE</scope>
    <source>
        <strain evidence="10">1062</strain>
    </source>
</reference>
<keyword evidence="2" id="KW-0902">Two-component regulatory system</keyword>
<dbReference type="Gene3D" id="3.40.50.2300">
    <property type="match status" value="1"/>
</dbReference>
<evidence type="ECO:0000256" key="1">
    <source>
        <dbReference type="ARBA" id="ARBA00022553"/>
    </source>
</evidence>
<feature type="DNA-binding region" description="OmpR/PhoB-type" evidence="7">
    <location>
        <begin position="123"/>
        <end position="221"/>
    </location>
</feature>
<dbReference type="GO" id="GO:0032993">
    <property type="term" value="C:protein-DNA complex"/>
    <property type="evidence" value="ECO:0007669"/>
    <property type="project" value="TreeGrafter"/>
</dbReference>
<evidence type="ECO:0000256" key="6">
    <source>
        <dbReference type="PROSITE-ProRule" id="PRU00169"/>
    </source>
</evidence>
<dbReference type="CDD" id="cd00383">
    <property type="entry name" value="trans_reg_C"/>
    <property type="match status" value="1"/>
</dbReference>
<dbReference type="InterPro" id="IPR036388">
    <property type="entry name" value="WH-like_DNA-bd_sf"/>
</dbReference>
<dbReference type="InterPro" id="IPR011006">
    <property type="entry name" value="CheY-like_superfamily"/>
</dbReference>
<dbReference type="PROSITE" id="PS50110">
    <property type="entry name" value="RESPONSE_REGULATORY"/>
    <property type="match status" value="1"/>
</dbReference>
<keyword evidence="5" id="KW-0804">Transcription</keyword>
<organism evidence="10 13">
    <name type="scientific">Fulvivirga sedimenti</name>
    <dbReference type="NCBI Taxonomy" id="2879465"/>
    <lineage>
        <taxon>Bacteria</taxon>
        <taxon>Pseudomonadati</taxon>
        <taxon>Bacteroidota</taxon>
        <taxon>Cytophagia</taxon>
        <taxon>Cytophagales</taxon>
        <taxon>Fulvivirgaceae</taxon>
        <taxon>Fulvivirga</taxon>
    </lineage>
</organism>
<dbReference type="GO" id="GO:0000976">
    <property type="term" value="F:transcription cis-regulatory region binding"/>
    <property type="evidence" value="ECO:0007669"/>
    <property type="project" value="TreeGrafter"/>
</dbReference>
<evidence type="ECO:0000313" key="12">
    <source>
        <dbReference type="EMBL" id="MCA6076999.1"/>
    </source>
</evidence>
<dbReference type="FunFam" id="1.10.10.10:FF:000005">
    <property type="entry name" value="Two-component system response regulator"/>
    <property type="match status" value="1"/>
</dbReference>
<evidence type="ECO:0000313" key="11">
    <source>
        <dbReference type="EMBL" id="MCA6075871.1"/>
    </source>
</evidence>
<dbReference type="PANTHER" id="PTHR48111">
    <property type="entry name" value="REGULATOR OF RPOS"/>
    <property type="match status" value="1"/>
</dbReference>
<dbReference type="GO" id="GO:0000156">
    <property type="term" value="F:phosphorelay response regulator activity"/>
    <property type="evidence" value="ECO:0007669"/>
    <property type="project" value="TreeGrafter"/>
</dbReference>
<feature type="modified residue" description="4-aspartylphosphate" evidence="6">
    <location>
        <position position="51"/>
    </location>
</feature>
<dbReference type="CDD" id="cd19935">
    <property type="entry name" value="REC_OmpR_CusR-like"/>
    <property type="match status" value="1"/>
</dbReference>
<protein>
    <submittedName>
        <fullName evidence="10">Response regulator transcription factor</fullName>
    </submittedName>
</protein>
<dbReference type="InterPro" id="IPR001867">
    <property type="entry name" value="OmpR/PhoB-type_DNA-bd"/>
</dbReference>
<dbReference type="SUPFAM" id="SSF52172">
    <property type="entry name" value="CheY-like"/>
    <property type="match status" value="1"/>
</dbReference>
<dbReference type="RefSeq" id="WP_225697807.1">
    <property type="nucleotide sequence ID" value="NZ_JAIXNE010000002.1"/>
</dbReference>
<feature type="domain" description="OmpR/PhoB-type" evidence="9">
    <location>
        <begin position="123"/>
        <end position="221"/>
    </location>
</feature>
<dbReference type="SMART" id="SM00862">
    <property type="entry name" value="Trans_reg_C"/>
    <property type="match status" value="1"/>
</dbReference>
<dbReference type="Gene3D" id="1.10.10.10">
    <property type="entry name" value="Winged helix-like DNA-binding domain superfamily/Winged helix DNA-binding domain"/>
    <property type="match status" value="1"/>
</dbReference>
<dbReference type="PROSITE" id="PS51755">
    <property type="entry name" value="OMPR_PHOB"/>
    <property type="match status" value="1"/>
</dbReference>
<dbReference type="AlphaFoldDB" id="A0A9X1HM05"/>
<sequence length="221" mass="25244">MRILIVEDEPGIASFLKEGLEEEDFSVDLAGDGEDGLKMSRSANYDIMLIDWMLPKLSGLDLCKEIRKRDKNVPIIFVTARDTLEDTVAGLKSGANDYIKKPFHFEELLERIRVQLRPIQRTGEAYKHGSLTLDTVKHSVDHDGKPVSLTQKEFALLEYLLKNKNKLCSRKDIIRDVWDIHFEYDTGVIDVYINSLRKKLGLDVSGDFIKTVRGLGYIIED</sequence>
<keyword evidence="3" id="KW-0805">Transcription regulation</keyword>
<dbReference type="SUPFAM" id="SSF46894">
    <property type="entry name" value="C-terminal effector domain of the bipartite response regulators"/>
    <property type="match status" value="1"/>
</dbReference>
<dbReference type="EMBL" id="JAIXNE010000004">
    <property type="protein sequence ID" value="MCA6076999.1"/>
    <property type="molecule type" value="Genomic_DNA"/>
</dbReference>
<dbReference type="SMART" id="SM00448">
    <property type="entry name" value="REC"/>
    <property type="match status" value="1"/>
</dbReference>
<dbReference type="EMBL" id="JAIXNE010000002">
    <property type="protein sequence ID" value="MCA6074694.1"/>
    <property type="molecule type" value="Genomic_DNA"/>
</dbReference>
<dbReference type="Pfam" id="PF00072">
    <property type="entry name" value="Response_reg"/>
    <property type="match status" value="1"/>
</dbReference>
<dbReference type="Proteomes" id="UP001139409">
    <property type="component" value="Unassembled WGS sequence"/>
</dbReference>
<evidence type="ECO:0000259" key="8">
    <source>
        <dbReference type="PROSITE" id="PS50110"/>
    </source>
</evidence>